<dbReference type="Proteomes" id="UP000789920">
    <property type="component" value="Unassembled WGS sequence"/>
</dbReference>
<proteinExistence type="predicted"/>
<name>A0ACA9MKH4_9GLOM</name>
<gene>
    <name evidence="1" type="ORF">RPERSI_LOCUS5590</name>
</gene>
<feature type="non-terminal residue" evidence="1">
    <location>
        <position position="1"/>
    </location>
</feature>
<keyword evidence="2" id="KW-1185">Reference proteome</keyword>
<evidence type="ECO:0000313" key="2">
    <source>
        <dbReference type="Proteomes" id="UP000789920"/>
    </source>
</evidence>
<reference evidence="1" key="1">
    <citation type="submission" date="2021-06" db="EMBL/GenBank/DDBJ databases">
        <authorList>
            <person name="Kallberg Y."/>
            <person name="Tangrot J."/>
            <person name="Rosling A."/>
        </authorList>
    </citation>
    <scope>NUCLEOTIDE SEQUENCE</scope>
    <source>
        <strain evidence="1">MA461A</strain>
    </source>
</reference>
<dbReference type="EMBL" id="CAJVQC010008427">
    <property type="protein sequence ID" value="CAG8592389.1"/>
    <property type="molecule type" value="Genomic_DNA"/>
</dbReference>
<organism evidence="1 2">
    <name type="scientific">Racocetra persica</name>
    <dbReference type="NCBI Taxonomy" id="160502"/>
    <lineage>
        <taxon>Eukaryota</taxon>
        <taxon>Fungi</taxon>
        <taxon>Fungi incertae sedis</taxon>
        <taxon>Mucoromycota</taxon>
        <taxon>Glomeromycotina</taxon>
        <taxon>Glomeromycetes</taxon>
        <taxon>Diversisporales</taxon>
        <taxon>Gigasporaceae</taxon>
        <taxon>Racocetra</taxon>
    </lineage>
</organism>
<evidence type="ECO:0000313" key="1">
    <source>
        <dbReference type="EMBL" id="CAG8592389.1"/>
    </source>
</evidence>
<sequence length="194" mass="21142">VINVYGEDIYTGTAQVPPYGGIWYACSNFSTTYISYSLRVSNTSLNVTPGFIGTTVPGKAPYDIPKYLPALITYQLTAGNATIFASNSSKFDYIPSLSCYQQPVQSCDQDVGDLPLDDNLSQCLALQNPTGQIVYFNLSISWVKSVFNNGFTSPDVPGGHENIKSIASSNNQVYGLAQSLICIFIVLMFSKFSY</sequence>
<accession>A0ACA9MKH4</accession>
<protein>
    <submittedName>
        <fullName evidence="1">33524_t:CDS:1</fullName>
    </submittedName>
</protein>
<comment type="caution">
    <text evidence="1">The sequence shown here is derived from an EMBL/GenBank/DDBJ whole genome shotgun (WGS) entry which is preliminary data.</text>
</comment>